<gene>
    <name evidence="2" type="ORF">GALMADRAFT_215193</name>
</gene>
<organism evidence="2 3">
    <name type="scientific">Galerina marginata (strain CBS 339.88)</name>
    <dbReference type="NCBI Taxonomy" id="685588"/>
    <lineage>
        <taxon>Eukaryota</taxon>
        <taxon>Fungi</taxon>
        <taxon>Dikarya</taxon>
        <taxon>Basidiomycota</taxon>
        <taxon>Agaricomycotina</taxon>
        <taxon>Agaricomycetes</taxon>
        <taxon>Agaricomycetidae</taxon>
        <taxon>Agaricales</taxon>
        <taxon>Agaricineae</taxon>
        <taxon>Strophariaceae</taxon>
        <taxon>Galerina</taxon>
    </lineage>
</organism>
<reference evidence="3" key="1">
    <citation type="journal article" date="2014" name="Proc. Natl. Acad. Sci. U.S.A.">
        <title>Extensive sampling of basidiomycete genomes demonstrates inadequacy of the white-rot/brown-rot paradigm for wood decay fungi.</title>
        <authorList>
            <person name="Riley R."/>
            <person name="Salamov A.A."/>
            <person name="Brown D.W."/>
            <person name="Nagy L.G."/>
            <person name="Floudas D."/>
            <person name="Held B.W."/>
            <person name="Levasseur A."/>
            <person name="Lombard V."/>
            <person name="Morin E."/>
            <person name="Otillar R."/>
            <person name="Lindquist E.A."/>
            <person name="Sun H."/>
            <person name="LaButti K.M."/>
            <person name="Schmutz J."/>
            <person name="Jabbour D."/>
            <person name="Luo H."/>
            <person name="Baker S.E."/>
            <person name="Pisabarro A.G."/>
            <person name="Walton J.D."/>
            <person name="Blanchette R.A."/>
            <person name="Henrissat B."/>
            <person name="Martin F."/>
            <person name="Cullen D."/>
            <person name="Hibbett D.S."/>
            <person name="Grigoriev I.V."/>
        </authorList>
    </citation>
    <scope>NUCLEOTIDE SEQUENCE [LARGE SCALE GENOMIC DNA]</scope>
    <source>
        <strain evidence="3">CBS 339.88</strain>
    </source>
</reference>
<keyword evidence="3" id="KW-1185">Reference proteome</keyword>
<feature type="region of interest" description="Disordered" evidence="1">
    <location>
        <begin position="1"/>
        <end position="25"/>
    </location>
</feature>
<dbReference type="AlphaFoldDB" id="A0A067SDY2"/>
<protein>
    <submittedName>
        <fullName evidence="2">Uncharacterized protein</fullName>
    </submittedName>
</protein>
<dbReference type="Proteomes" id="UP000027222">
    <property type="component" value="Unassembled WGS sequence"/>
</dbReference>
<dbReference type="HOGENOM" id="CLU_2236787_0_0_1"/>
<proteinExistence type="predicted"/>
<evidence type="ECO:0000256" key="1">
    <source>
        <dbReference type="SAM" id="MobiDB-lite"/>
    </source>
</evidence>
<name>A0A067SDY2_GALM3</name>
<evidence type="ECO:0000313" key="3">
    <source>
        <dbReference type="Proteomes" id="UP000027222"/>
    </source>
</evidence>
<evidence type="ECO:0000313" key="2">
    <source>
        <dbReference type="EMBL" id="KDR69160.1"/>
    </source>
</evidence>
<accession>A0A067SDY2</accession>
<sequence>MASGARNMETSSGNRGQGGYNPTHGGYFGGPPALVSSYTGGGSPLVGQWRQFVQNQHVEVNIQGQGWVVGAVVAVVHAMQAFGSTVKYFKPSIGQILHPSGKKFV</sequence>
<dbReference type="EMBL" id="KL142403">
    <property type="protein sequence ID" value="KDR69160.1"/>
    <property type="molecule type" value="Genomic_DNA"/>
</dbReference>